<keyword evidence="2 3" id="KW-0808">Transferase</keyword>
<comment type="similarity">
    <text evidence="1 3">Belongs to the thiolase-like superfamily. Beta-ketoacyl-ACP synthases family.</text>
</comment>
<evidence type="ECO:0000259" key="4">
    <source>
        <dbReference type="PROSITE" id="PS52004"/>
    </source>
</evidence>
<proteinExistence type="inferred from homology"/>
<dbReference type="PANTHER" id="PTHR11712">
    <property type="entry name" value="POLYKETIDE SYNTHASE-RELATED"/>
    <property type="match status" value="1"/>
</dbReference>
<dbReference type="GO" id="GO:0006633">
    <property type="term" value="P:fatty acid biosynthetic process"/>
    <property type="evidence" value="ECO:0007669"/>
    <property type="project" value="InterPro"/>
</dbReference>
<dbReference type="InterPro" id="IPR018201">
    <property type="entry name" value="Ketoacyl_synth_AS"/>
</dbReference>
<dbReference type="InterPro" id="IPR000794">
    <property type="entry name" value="Beta-ketoacyl_synthase"/>
</dbReference>
<comment type="caution">
    <text evidence="5">The sequence shown here is derived from an EMBL/GenBank/DDBJ whole genome shotgun (WGS) entry which is preliminary data.</text>
</comment>
<keyword evidence="5" id="KW-0012">Acyltransferase</keyword>
<dbReference type="InterPro" id="IPR014031">
    <property type="entry name" value="Ketoacyl_synth_C"/>
</dbReference>
<dbReference type="EMBL" id="JACHJP010000004">
    <property type="protein sequence ID" value="MBB4917478.1"/>
    <property type="molecule type" value="Genomic_DNA"/>
</dbReference>
<dbReference type="Pfam" id="PF00109">
    <property type="entry name" value="ketoacyl-synt"/>
    <property type="match status" value="1"/>
</dbReference>
<dbReference type="RefSeq" id="WP_184717712.1">
    <property type="nucleotide sequence ID" value="NZ_JACHJP010000004.1"/>
</dbReference>
<evidence type="ECO:0000256" key="3">
    <source>
        <dbReference type="RuleBase" id="RU003694"/>
    </source>
</evidence>
<dbReference type="InterPro" id="IPR016039">
    <property type="entry name" value="Thiolase-like"/>
</dbReference>
<evidence type="ECO:0000313" key="6">
    <source>
        <dbReference type="Proteomes" id="UP000552644"/>
    </source>
</evidence>
<dbReference type="PROSITE" id="PS00606">
    <property type="entry name" value="KS3_1"/>
    <property type="match status" value="1"/>
</dbReference>
<dbReference type="Gene3D" id="3.40.47.10">
    <property type="match status" value="2"/>
</dbReference>
<reference evidence="5 6" key="1">
    <citation type="submission" date="2020-08" db="EMBL/GenBank/DDBJ databases">
        <title>Genomic Encyclopedia of Type Strains, Phase III (KMG-III): the genomes of soil and plant-associated and newly described type strains.</title>
        <authorList>
            <person name="Whitman W."/>
        </authorList>
    </citation>
    <scope>NUCLEOTIDE SEQUENCE [LARGE SCALE GENOMIC DNA]</scope>
    <source>
        <strain evidence="5 6">CECT 8840</strain>
    </source>
</reference>
<dbReference type="Pfam" id="PF02801">
    <property type="entry name" value="Ketoacyl-synt_C"/>
    <property type="match status" value="1"/>
</dbReference>
<evidence type="ECO:0000256" key="1">
    <source>
        <dbReference type="ARBA" id="ARBA00008467"/>
    </source>
</evidence>
<dbReference type="CDD" id="cd00834">
    <property type="entry name" value="KAS_I_II"/>
    <property type="match status" value="1"/>
</dbReference>
<dbReference type="SMART" id="SM00825">
    <property type="entry name" value="PKS_KS"/>
    <property type="match status" value="1"/>
</dbReference>
<keyword evidence="6" id="KW-1185">Reference proteome</keyword>
<dbReference type="PANTHER" id="PTHR11712:SF336">
    <property type="entry name" value="3-OXOACYL-[ACYL-CARRIER-PROTEIN] SYNTHASE, MITOCHONDRIAL"/>
    <property type="match status" value="1"/>
</dbReference>
<protein>
    <submittedName>
        <fullName evidence="5">Nodulation protein E</fullName>
        <ecNumber evidence="5">2.3.1.-</ecNumber>
    </submittedName>
</protein>
<accession>A0A7W7QPV0</accession>
<dbReference type="InterPro" id="IPR014030">
    <property type="entry name" value="Ketoacyl_synth_N"/>
</dbReference>
<dbReference type="EC" id="2.3.1.-" evidence="5"/>
<sequence length="396" mass="40916">MRDVGVSGLGVLTPIGATPDTFWKALTDPFPHFAPPTSCPQVGVPVGEILATDLVAESVLPRPSLCDRSALLAVAAARDALDDACLTADDCDPDRVAVIVGSGAAGVATIEEQYDLLYRRRRPRVSPLTVPKMMNSAAASWIATAFGFQGPAFCVSSACASATHAIGIAARLVESGVVDVAVCGGTESCLAEGPLRAWHALGVLTKDTCRPFSASRTGLVLAEGAGMLVLESAEHARARGFVPRASVVGSGWSADAGHLTRPSADGMARAMTKALREAALRPEEIDYINAHGTGTLSNDPTEVTALRAVFGSVPVMSSTKGTTGHSLGASGGIEAVATLLAMEYGMAPPTANFDGPDPECDLDCVPNVAREHPMRTVMSNSFAFGGLNASVVFQRI</sequence>
<dbReference type="GO" id="GO:0004315">
    <property type="term" value="F:3-oxoacyl-[acyl-carrier-protein] synthase activity"/>
    <property type="evidence" value="ECO:0007669"/>
    <property type="project" value="InterPro"/>
</dbReference>
<evidence type="ECO:0000256" key="2">
    <source>
        <dbReference type="ARBA" id="ARBA00022679"/>
    </source>
</evidence>
<dbReference type="AlphaFoldDB" id="A0A7W7QPV0"/>
<gene>
    <name evidence="5" type="ORF">FHS44_004586</name>
</gene>
<name>A0A7W7QPV0_9ACTN</name>
<dbReference type="PROSITE" id="PS52004">
    <property type="entry name" value="KS3_2"/>
    <property type="match status" value="1"/>
</dbReference>
<evidence type="ECO:0000313" key="5">
    <source>
        <dbReference type="EMBL" id="MBB4917478.1"/>
    </source>
</evidence>
<organism evidence="5 6">
    <name type="scientific">Streptosporangium saharense</name>
    <dbReference type="NCBI Taxonomy" id="1706840"/>
    <lineage>
        <taxon>Bacteria</taxon>
        <taxon>Bacillati</taxon>
        <taxon>Actinomycetota</taxon>
        <taxon>Actinomycetes</taxon>
        <taxon>Streptosporangiales</taxon>
        <taxon>Streptosporangiaceae</taxon>
        <taxon>Streptosporangium</taxon>
    </lineage>
</organism>
<dbReference type="SUPFAM" id="SSF53901">
    <property type="entry name" value="Thiolase-like"/>
    <property type="match status" value="2"/>
</dbReference>
<dbReference type="Proteomes" id="UP000552644">
    <property type="component" value="Unassembled WGS sequence"/>
</dbReference>
<dbReference type="InterPro" id="IPR020841">
    <property type="entry name" value="PKS_Beta-ketoAc_synthase_dom"/>
</dbReference>
<feature type="domain" description="Ketosynthase family 3 (KS3)" evidence="4">
    <location>
        <begin position="1"/>
        <end position="395"/>
    </location>
</feature>